<dbReference type="Pfam" id="PF02458">
    <property type="entry name" value="Transferase"/>
    <property type="match status" value="1"/>
</dbReference>
<organism evidence="4 5">
    <name type="scientific">Dioscorea zingiberensis</name>
    <dbReference type="NCBI Taxonomy" id="325984"/>
    <lineage>
        <taxon>Eukaryota</taxon>
        <taxon>Viridiplantae</taxon>
        <taxon>Streptophyta</taxon>
        <taxon>Embryophyta</taxon>
        <taxon>Tracheophyta</taxon>
        <taxon>Spermatophyta</taxon>
        <taxon>Magnoliopsida</taxon>
        <taxon>Liliopsida</taxon>
        <taxon>Dioscoreales</taxon>
        <taxon>Dioscoreaceae</taxon>
        <taxon>Dioscorea</taxon>
    </lineage>
</organism>
<dbReference type="AlphaFoldDB" id="A0A9D5H8G2"/>
<dbReference type="OrthoDB" id="783771at2759"/>
<evidence type="ECO:0000256" key="1">
    <source>
        <dbReference type="ARBA" id="ARBA00009861"/>
    </source>
</evidence>
<dbReference type="InterPro" id="IPR050898">
    <property type="entry name" value="Plant_acyltransferase"/>
</dbReference>
<evidence type="ECO:0000256" key="2">
    <source>
        <dbReference type="ARBA" id="ARBA00022679"/>
    </source>
</evidence>
<comment type="similarity">
    <text evidence="1">Belongs to the plant acyltransferase family.</text>
</comment>
<evidence type="ECO:0000313" key="4">
    <source>
        <dbReference type="EMBL" id="KAJ0967125.1"/>
    </source>
</evidence>
<dbReference type="EMBL" id="JAGGNH010000007">
    <property type="protein sequence ID" value="KAJ0967125.1"/>
    <property type="molecule type" value="Genomic_DNA"/>
</dbReference>
<dbReference type="Gene3D" id="3.30.559.10">
    <property type="entry name" value="Chloramphenicol acetyltransferase-like domain"/>
    <property type="match status" value="2"/>
</dbReference>
<gene>
    <name evidence="4" type="ORF">J5N97_024042</name>
</gene>
<sequence length="398" mass="44641">MLDVLLVFKHGQESAKIIRQALSKALVPYFPVAGEYAISDQGEISVSCTGKGVWFIEASASCTLNDLNFSDEDNMSCNKQEFLPNPPLSVDPTDMFIMFQVTEFKCGGFIVGLRISHVMFDGVGTVQFMKAIGEIARGYKEPIIHPLWFRDQIISKPNISPNFLVLPSKPTTLPLETNTIDFSSDHIKKLKNKFSEQTGSSKCSTFEVLVAKLWRSRLRAIKADTDVLVKLAFFVDLRKHFMHSNVLPQNGGYYGNCTYMKEVEAPCGKIVNGSFSDVVELIQDAKRGLSDEFHAWVDGEWKAKDMSMSYEKLTVNDWTNLRLEELDYGWGEPQSVIFAGELPMVPSCLFVNSPTEKHGVRMKADCVKKEHLKAFLDEIMNSVEEDCGIKNTSLVSSL</sequence>
<keyword evidence="5" id="KW-1185">Reference proteome</keyword>
<protein>
    <submittedName>
        <fullName evidence="4">Uncharacterized protein</fullName>
    </submittedName>
</protein>
<dbReference type="InterPro" id="IPR023213">
    <property type="entry name" value="CAT-like_dom_sf"/>
</dbReference>
<dbReference type="PANTHER" id="PTHR31147:SF1">
    <property type="entry name" value="ACYL TRANSFERASE 4"/>
    <property type="match status" value="1"/>
</dbReference>
<dbReference type="GO" id="GO:0016746">
    <property type="term" value="F:acyltransferase activity"/>
    <property type="evidence" value="ECO:0007669"/>
    <property type="project" value="UniProtKB-KW"/>
</dbReference>
<comment type="caution">
    <text evidence="4">The sequence shown here is derived from an EMBL/GenBank/DDBJ whole genome shotgun (WGS) entry which is preliminary data.</text>
</comment>
<dbReference type="Proteomes" id="UP001085076">
    <property type="component" value="Miscellaneous, Linkage group lg07"/>
</dbReference>
<accession>A0A9D5H8G2</accession>
<name>A0A9D5H8G2_9LILI</name>
<dbReference type="PANTHER" id="PTHR31147">
    <property type="entry name" value="ACYL TRANSFERASE 4"/>
    <property type="match status" value="1"/>
</dbReference>
<keyword evidence="3" id="KW-0012">Acyltransferase</keyword>
<proteinExistence type="inferred from homology"/>
<reference evidence="4" key="1">
    <citation type="submission" date="2021-03" db="EMBL/GenBank/DDBJ databases">
        <authorList>
            <person name="Li Z."/>
            <person name="Yang C."/>
        </authorList>
    </citation>
    <scope>NUCLEOTIDE SEQUENCE</scope>
    <source>
        <strain evidence="4">Dzin_1.0</strain>
        <tissue evidence="4">Leaf</tissue>
    </source>
</reference>
<keyword evidence="2" id="KW-0808">Transferase</keyword>
<evidence type="ECO:0000313" key="5">
    <source>
        <dbReference type="Proteomes" id="UP001085076"/>
    </source>
</evidence>
<evidence type="ECO:0000256" key="3">
    <source>
        <dbReference type="ARBA" id="ARBA00023315"/>
    </source>
</evidence>
<reference evidence="4" key="2">
    <citation type="journal article" date="2022" name="Hortic Res">
        <title>The genome of Dioscorea zingiberensis sheds light on the biosynthesis, origin and evolution of the medicinally important diosgenin saponins.</title>
        <authorList>
            <person name="Li Y."/>
            <person name="Tan C."/>
            <person name="Li Z."/>
            <person name="Guo J."/>
            <person name="Li S."/>
            <person name="Chen X."/>
            <person name="Wang C."/>
            <person name="Dai X."/>
            <person name="Yang H."/>
            <person name="Song W."/>
            <person name="Hou L."/>
            <person name="Xu J."/>
            <person name="Tong Z."/>
            <person name="Xu A."/>
            <person name="Yuan X."/>
            <person name="Wang W."/>
            <person name="Yang Q."/>
            <person name="Chen L."/>
            <person name="Sun Z."/>
            <person name="Wang K."/>
            <person name="Pan B."/>
            <person name="Chen J."/>
            <person name="Bao Y."/>
            <person name="Liu F."/>
            <person name="Qi X."/>
            <person name="Gang D.R."/>
            <person name="Wen J."/>
            <person name="Li J."/>
        </authorList>
    </citation>
    <scope>NUCLEOTIDE SEQUENCE</scope>
    <source>
        <strain evidence="4">Dzin_1.0</strain>
    </source>
</reference>